<dbReference type="Proteomes" id="UP000037122">
    <property type="component" value="Unassembled WGS sequence"/>
</dbReference>
<evidence type="ECO:0000313" key="1">
    <source>
        <dbReference type="EMBL" id="KND98972.1"/>
    </source>
</evidence>
<accession>A0A0L0NXN9</accession>
<proteinExistence type="predicted"/>
<name>A0A0L0NXN9_CANAR</name>
<protein>
    <submittedName>
        <fullName evidence="1">Uncharacterized protein</fullName>
    </submittedName>
</protein>
<organism evidence="1 2">
    <name type="scientific">Candidozyma auris</name>
    <name type="common">Yeast</name>
    <name type="synonym">Candida auris</name>
    <dbReference type="NCBI Taxonomy" id="498019"/>
    <lineage>
        <taxon>Eukaryota</taxon>
        <taxon>Fungi</taxon>
        <taxon>Dikarya</taxon>
        <taxon>Ascomycota</taxon>
        <taxon>Saccharomycotina</taxon>
        <taxon>Pichiomycetes</taxon>
        <taxon>Metschnikowiaceae</taxon>
        <taxon>Candidozyma</taxon>
    </lineage>
</organism>
<sequence>MTDVVVVNDPSEPVVTITTPESVCTAPSLLLEVQVEVKVVKGWGITEVDVVNAPSEFVVTTTTPESVSVSPSEFVEVHVDV</sequence>
<evidence type="ECO:0000313" key="2">
    <source>
        <dbReference type="Proteomes" id="UP000037122"/>
    </source>
</evidence>
<gene>
    <name evidence="1" type="ORF">QG37_04032</name>
</gene>
<dbReference type="AlphaFoldDB" id="A0A0L0NXN9"/>
<comment type="caution">
    <text evidence="1">The sequence shown here is derived from an EMBL/GenBank/DDBJ whole genome shotgun (WGS) entry which is preliminary data.</text>
</comment>
<dbReference type="EMBL" id="LGST01000027">
    <property type="protein sequence ID" value="KND98972.1"/>
    <property type="molecule type" value="Genomic_DNA"/>
</dbReference>
<reference evidence="2" key="1">
    <citation type="journal article" date="2015" name="BMC Genomics">
        <title>Draft genome of a commonly misdiagnosed multidrug resistant pathogen Candida auris.</title>
        <authorList>
            <person name="Chatterjee S."/>
            <person name="Alampalli S.V."/>
            <person name="Nageshan R.K."/>
            <person name="Chettiar S.T."/>
            <person name="Joshi S."/>
            <person name="Tatu U.S."/>
        </authorList>
    </citation>
    <scope>NUCLEOTIDE SEQUENCE [LARGE SCALE GENOMIC DNA]</scope>
    <source>
        <strain evidence="2">6684</strain>
    </source>
</reference>